<dbReference type="EMBL" id="MOBU01000006">
    <property type="protein sequence ID" value="RON69375.1"/>
    <property type="molecule type" value="Genomic_DNA"/>
</dbReference>
<gene>
    <name evidence="1" type="ORF">BK671_08030</name>
</gene>
<sequence>MAVWARATEHYGADLEHILDSAISSYKRAPELESPSRLYAQGLGNEGLEALHSALIRSRASRFHVLNPGIEMRQSLRFHLLHYLRRRLIDDGHATGTMRDQHLAGDLGL</sequence>
<reference evidence="1 2" key="1">
    <citation type="submission" date="2016-10" db="EMBL/GenBank/DDBJ databases">
        <title>Comparative genome analysis of multiple Pseudomonas spp. focuses on biocontrol and plant growth promoting traits.</title>
        <authorList>
            <person name="Tao X.-Y."/>
            <person name="Taylor C.G."/>
        </authorList>
    </citation>
    <scope>NUCLEOTIDE SEQUENCE [LARGE SCALE GENOMIC DNA]</scope>
    <source>
        <strain evidence="1 2">24D3</strain>
    </source>
</reference>
<dbReference type="Proteomes" id="UP000285757">
    <property type="component" value="Unassembled WGS sequence"/>
</dbReference>
<evidence type="ECO:0000313" key="2">
    <source>
        <dbReference type="Proteomes" id="UP000285757"/>
    </source>
</evidence>
<proteinExistence type="predicted"/>
<name>A0A423LM66_PSEFL</name>
<protein>
    <submittedName>
        <fullName evidence="1">Uncharacterized protein</fullName>
    </submittedName>
</protein>
<dbReference type="AlphaFoldDB" id="A0A423LM66"/>
<comment type="caution">
    <text evidence="1">The sequence shown here is derived from an EMBL/GenBank/DDBJ whole genome shotgun (WGS) entry which is preliminary data.</text>
</comment>
<evidence type="ECO:0000313" key="1">
    <source>
        <dbReference type="EMBL" id="RON69375.1"/>
    </source>
</evidence>
<organism evidence="1 2">
    <name type="scientific">Pseudomonas fluorescens</name>
    <dbReference type="NCBI Taxonomy" id="294"/>
    <lineage>
        <taxon>Bacteria</taxon>
        <taxon>Pseudomonadati</taxon>
        <taxon>Pseudomonadota</taxon>
        <taxon>Gammaproteobacteria</taxon>
        <taxon>Pseudomonadales</taxon>
        <taxon>Pseudomonadaceae</taxon>
        <taxon>Pseudomonas</taxon>
    </lineage>
</organism>
<accession>A0A423LM66</accession>